<dbReference type="OrthoDB" id="9028214at2"/>
<keyword evidence="7" id="KW-1185">Reference proteome</keyword>
<organism evidence="6 7">
    <name type="scientific">Sphingomonas paeninsulae</name>
    <dbReference type="NCBI Taxonomy" id="2319844"/>
    <lineage>
        <taxon>Bacteria</taxon>
        <taxon>Pseudomonadati</taxon>
        <taxon>Pseudomonadota</taxon>
        <taxon>Alphaproteobacteria</taxon>
        <taxon>Sphingomonadales</taxon>
        <taxon>Sphingomonadaceae</taxon>
        <taxon>Sphingomonas</taxon>
    </lineage>
</organism>
<sequence>MDQRHCRSGDRWKPYSGRCPDLSTPHEPGCRSARECGRLSEGPSPALIPFVGKIRASERIADALRREIIAGQPVARTPALMERFGVSRPTLRQAFRVLENEQLIEVRHGSRNGVRPLRPGPDSAARMVGQSLQASGATIEQLYEAREAFEPFAAALLARRRDRRDIATLRASLGALSALVEAQAWPDLGAALARFHHELVALTGNQMLALTAATIATLLEQHQRNRNLFIETDKPDVATLEFRGRGVRSIARLTRLIEVGDADGAEAHWRTHLINSADHWLSGQDRHAVIDIVGEPA</sequence>
<accession>A0A494T6W8</accession>
<keyword evidence="6" id="KW-0614">Plasmid</keyword>
<protein>
    <submittedName>
        <fullName evidence="6">FadR family transcriptional regulator</fullName>
    </submittedName>
</protein>
<dbReference type="CDD" id="cd07377">
    <property type="entry name" value="WHTH_GntR"/>
    <property type="match status" value="1"/>
</dbReference>
<dbReference type="KEGG" id="spha:D3Y57_03290"/>
<dbReference type="Gene3D" id="1.20.120.530">
    <property type="entry name" value="GntR ligand-binding domain-like"/>
    <property type="match status" value="1"/>
</dbReference>
<dbReference type="InterPro" id="IPR036388">
    <property type="entry name" value="WH-like_DNA-bd_sf"/>
</dbReference>
<dbReference type="InterPro" id="IPR036390">
    <property type="entry name" value="WH_DNA-bd_sf"/>
</dbReference>
<evidence type="ECO:0000256" key="2">
    <source>
        <dbReference type="ARBA" id="ARBA00023125"/>
    </source>
</evidence>
<keyword evidence="3" id="KW-0804">Transcription</keyword>
<evidence type="ECO:0000313" key="7">
    <source>
        <dbReference type="Proteomes" id="UP000276254"/>
    </source>
</evidence>
<gene>
    <name evidence="6" type="ORF">D3Y57_03290</name>
</gene>
<dbReference type="InterPro" id="IPR011711">
    <property type="entry name" value="GntR_C"/>
</dbReference>
<evidence type="ECO:0000256" key="1">
    <source>
        <dbReference type="ARBA" id="ARBA00023015"/>
    </source>
</evidence>
<dbReference type="GO" id="GO:0003700">
    <property type="term" value="F:DNA-binding transcription factor activity"/>
    <property type="evidence" value="ECO:0007669"/>
    <property type="project" value="InterPro"/>
</dbReference>
<dbReference type="InterPro" id="IPR008920">
    <property type="entry name" value="TF_FadR/GntR_C"/>
</dbReference>
<keyword evidence="1" id="KW-0805">Transcription regulation</keyword>
<dbReference type="Pfam" id="PF00392">
    <property type="entry name" value="GntR"/>
    <property type="match status" value="1"/>
</dbReference>
<dbReference type="SUPFAM" id="SSF48008">
    <property type="entry name" value="GntR ligand-binding domain-like"/>
    <property type="match status" value="1"/>
</dbReference>
<feature type="domain" description="GntR C-terminal" evidence="5">
    <location>
        <begin position="141"/>
        <end position="275"/>
    </location>
</feature>
<dbReference type="Proteomes" id="UP000276254">
    <property type="component" value="Plasmid unnamed1"/>
</dbReference>
<dbReference type="InterPro" id="IPR000524">
    <property type="entry name" value="Tscrpt_reg_HTH_GntR"/>
</dbReference>
<feature type="domain" description="HTH gntR-type" evidence="4">
    <location>
        <begin position="60"/>
        <end position="114"/>
    </location>
</feature>
<keyword evidence="2" id="KW-0238">DNA-binding</keyword>
<dbReference type="SMART" id="SM00345">
    <property type="entry name" value="HTH_GNTR"/>
    <property type="match status" value="1"/>
</dbReference>
<evidence type="ECO:0000259" key="4">
    <source>
        <dbReference type="SMART" id="SM00345"/>
    </source>
</evidence>
<evidence type="ECO:0000313" key="6">
    <source>
        <dbReference type="EMBL" id="AYJ85077.1"/>
    </source>
</evidence>
<reference evidence="6 7" key="1">
    <citation type="submission" date="2018-09" db="EMBL/GenBank/DDBJ databases">
        <title>Sphingomonas peninsula sp. nov., isolated from fildes peninsula, Antarctic soil.</title>
        <authorList>
            <person name="Yingchao G."/>
        </authorList>
    </citation>
    <scope>NUCLEOTIDE SEQUENCE [LARGE SCALE GENOMIC DNA]</scope>
    <source>
        <strain evidence="6 7">YZ-8</strain>
        <plasmid evidence="6 7">unnamed1</plasmid>
    </source>
</reference>
<dbReference type="Gene3D" id="1.10.10.10">
    <property type="entry name" value="Winged helix-like DNA-binding domain superfamily/Winged helix DNA-binding domain"/>
    <property type="match status" value="1"/>
</dbReference>
<dbReference type="AlphaFoldDB" id="A0A494T6W8"/>
<dbReference type="GO" id="GO:0003677">
    <property type="term" value="F:DNA binding"/>
    <property type="evidence" value="ECO:0007669"/>
    <property type="project" value="UniProtKB-KW"/>
</dbReference>
<geneLocation type="plasmid" evidence="6">
    <name>unnamed1</name>
</geneLocation>
<evidence type="ECO:0000256" key="3">
    <source>
        <dbReference type="ARBA" id="ARBA00023163"/>
    </source>
</evidence>
<dbReference type="EMBL" id="CP032828">
    <property type="protein sequence ID" value="AYJ85077.1"/>
    <property type="molecule type" value="Genomic_DNA"/>
</dbReference>
<evidence type="ECO:0000259" key="5">
    <source>
        <dbReference type="SMART" id="SM00895"/>
    </source>
</evidence>
<dbReference type="PANTHER" id="PTHR43537:SF44">
    <property type="entry name" value="GNTR FAMILY REGULATORY PROTEIN"/>
    <property type="match status" value="1"/>
</dbReference>
<name>A0A494T6W8_SPHPE</name>
<dbReference type="Pfam" id="PF07729">
    <property type="entry name" value="FCD"/>
    <property type="match status" value="1"/>
</dbReference>
<proteinExistence type="predicted"/>
<dbReference type="SMART" id="SM00895">
    <property type="entry name" value="FCD"/>
    <property type="match status" value="1"/>
</dbReference>
<dbReference type="PANTHER" id="PTHR43537">
    <property type="entry name" value="TRANSCRIPTIONAL REGULATOR, GNTR FAMILY"/>
    <property type="match status" value="1"/>
</dbReference>
<dbReference type="SUPFAM" id="SSF46785">
    <property type="entry name" value="Winged helix' DNA-binding domain"/>
    <property type="match status" value="1"/>
</dbReference>